<feature type="domain" description="Transposase IS200-like" evidence="1">
    <location>
        <begin position="15"/>
        <end position="127"/>
    </location>
</feature>
<dbReference type="InterPro" id="IPR036515">
    <property type="entry name" value="Transposase_17_sf"/>
</dbReference>
<proteinExistence type="predicted"/>
<organism evidence="2">
    <name type="scientific">marine sediment metagenome</name>
    <dbReference type="NCBI Taxonomy" id="412755"/>
    <lineage>
        <taxon>unclassified sequences</taxon>
        <taxon>metagenomes</taxon>
        <taxon>ecological metagenomes</taxon>
    </lineage>
</organism>
<sequence length="154" mass="17697">MRDSYAGWGEKAMAYWRLFYHFVWATKNREALLSPELEPHVHRYSMSKGSGLGALMFALNGMEDHLHVVASLPPRVSPAEFVKRLKGSSSRFVTAEFDLPFAWQKGYGVFSISERDLTRVVAYVKDQKHHHRQGTMVVIWERMNVEDDSPRLAG</sequence>
<evidence type="ECO:0000259" key="1">
    <source>
        <dbReference type="SMART" id="SM01321"/>
    </source>
</evidence>
<dbReference type="Pfam" id="PF01797">
    <property type="entry name" value="Y1_Tnp"/>
    <property type="match status" value="1"/>
</dbReference>
<dbReference type="NCBIfam" id="NF033573">
    <property type="entry name" value="transpos_IS200"/>
    <property type="match status" value="1"/>
</dbReference>
<dbReference type="SMART" id="SM01321">
    <property type="entry name" value="Y1_Tnp"/>
    <property type="match status" value="1"/>
</dbReference>
<dbReference type="PANTHER" id="PTHR33360:SF2">
    <property type="entry name" value="TRANSPOSASE FOR INSERTION SEQUENCE ELEMENT IS200"/>
    <property type="match status" value="1"/>
</dbReference>
<gene>
    <name evidence="2" type="ORF">S01H1_70103</name>
</gene>
<dbReference type="EMBL" id="BARS01046588">
    <property type="protein sequence ID" value="GAG30806.1"/>
    <property type="molecule type" value="Genomic_DNA"/>
</dbReference>
<evidence type="ECO:0000313" key="2">
    <source>
        <dbReference type="EMBL" id="GAG30806.1"/>
    </source>
</evidence>
<dbReference type="GO" id="GO:0004803">
    <property type="term" value="F:transposase activity"/>
    <property type="evidence" value="ECO:0007669"/>
    <property type="project" value="InterPro"/>
</dbReference>
<dbReference type="Gene3D" id="3.30.70.1290">
    <property type="entry name" value="Transposase IS200-like"/>
    <property type="match status" value="1"/>
</dbReference>
<dbReference type="GO" id="GO:0006313">
    <property type="term" value="P:DNA transposition"/>
    <property type="evidence" value="ECO:0007669"/>
    <property type="project" value="InterPro"/>
</dbReference>
<dbReference type="SUPFAM" id="SSF143422">
    <property type="entry name" value="Transposase IS200-like"/>
    <property type="match status" value="1"/>
</dbReference>
<accession>X0Y1M8</accession>
<dbReference type="InterPro" id="IPR002686">
    <property type="entry name" value="Transposase_17"/>
</dbReference>
<dbReference type="GO" id="GO:0003677">
    <property type="term" value="F:DNA binding"/>
    <property type="evidence" value="ECO:0007669"/>
    <property type="project" value="InterPro"/>
</dbReference>
<name>X0Y1M8_9ZZZZ</name>
<comment type="caution">
    <text evidence="2">The sequence shown here is derived from an EMBL/GenBank/DDBJ whole genome shotgun (WGS) entry which is preliminary data.</text>
</comment>
<dbReference type="PANTHER" id="PTHR33360">
    <property type="entry name" value="TRANSPOSASE FOR INSERTION SEQUENCE ELEMENT IS200"/>
    <property type="match status" value="1"/>
</dbReference>
<dbReference type="AlphaFoldDB" id="X0Y1M8"/>
<reference evidence="2" key="1">
    <citation type="journal article" date="2014" name="Front. Microbiol.">
        <title>High frequency of phylogenetically diverse reductive dehalogenase-homologous genes in deep subseafloor sedimentary metagenomes.</title>
        <authorList>
            <person name="Kawai M."/>
            <person name="Futagami T."/>
            <person name="Toyoda A."/>
            <person name="Takaki Y."/>
            <person name="Nishi S."/>
            <person name="Hori S."/>
            <person name="Arai W."/>
            <person name="Tsubouchi T."/>
            <person name="Morono Y."/>
            <person name="Uchiyama I."/>
            <person name="Ito T."/>
            <person name="Fujiyama A."/>
            <person name="Inagaki F."/>
            <person name="Takami H."/>
        </authorList>
    </citation>
    <scope>NUCLEOTIDE SEQUENCE</scope>
    <source>
        <strain evidence="2">Expedition CK06-06</strain>
    </source>
</reference>
<protein>
    <recommendedName>
        <fullName evidence="1">Transposase IS200-like domain-containing protein</fullName>
    </recommendedName>
</protein>